<dbReference type="InterPro" id="IPR058548">
    <property type="entry name" value="MlaB-like_STAS"/>
</dbReference>
<reference evidence="1 2" key="1">
    <citation type="submission" date="2016-10" db="EMBL/GenBank/DDBJ databases">
        <title>Chromobacterium muskegensis sp. nov., an insecticidal bacterium isolated from Sphagnum bogs.</title>
        <authorList>
            <person name="Sparks M.E."/>
            <person name="Blackburn M.B."/>
            <person name="Gundersen-Rindal D.E."/>
            <person name="Mitchell A."/>
            <person name="Farrar R."/>
            <person name="Kuhar D."/>
        </authorList>
    </citation>
    <scope>NUCLEOTIDE SEQUENCE [LARGE SCALE GENOMIC DNA]</scope>
    <source>
        <strain evidence="1 2">21-1</strain>
    </source>
</reference>
<dbReference type="Pfam" id="PF13466">
    <property type="entry name" value="STAS_2"/>
    <property type="match status" value="1"/>
</dbReference>
<dbReference type="EMBL" id="CP017707">
    <property type="protein sequence ID" value="AOZ51728.1"/>
    <property type="molecule type" value="Genomic_DNA"/>
</dbReference>
<dbReference type="SUPFAM" id="SSF52091">
    <property type="entry name" value="SpoIIaa-like"/>
    <property type="match status" value="1"/>
</dbReference>
<dbReference type="PROSITE" id="PS50801">
    <property type="entry name" value="STAS"/>
    <property type="match status" value="1"/>
</dbReference>
<dbReference type="AlphaFoldDB" id="A0A1D9LKB3"/>
<dbReference type="RefSeq" id="WP_052717283.1">
    <property type="nucleotide sequence ID" value="NZ_CP017707.1"/>
</dbReference>
<dbReference type="KEGG" id="cvc:BKX93_18135"/>
<sequence length="98" mass="10874">MALSIVAGHEQTIYQAAQWRTELEAALRSGEDILLDLSSIEEIDCAGAQVLLWLQREAARLDRRMGLLDPSRPLDEFLRQMGMEGELAFRRSGAGDGS</sequence>
<dbReference type="CDD" id="cd07043">
    <property type="entry name" value="STAS_anti-anti-sigma_factors"/>
    <property type="match status" value="1"/>
</dbReference>
<name>A0A1D9LKB3_9NEIS</name>
<dbReference type="Proteomes" id="UP000178776">
    <property type="component" value="Chromosome"/>
</dbReference>
<protein>
    <submittedName>
        <fullName evidence="1">Uncharacterized protein</fullName>
    </submittedName>
</protein>
<dbReference type="Gene3D" id="3.30.750.24">
    <property type="entry name" value="STAS domain"/>
    <property type="match status" value="1"/>
</dbReference>
<dbReference type="PANTHER" id="PTHR35849:SF2">
    <property type="entry name" value="BLR2341 PROTEIN"/>
    <property type="match status" value="1"/>
</dbReference>
<dbReference type="InterPro" id="IPR036513">
    <property type="entry name" value="STAS_dom_sf"/>
</dbReference>
<evidence type="ECO:0000313" key="1">
    <source>
        <dbReference type="EMBL" id="AOZ51728.1"/>
    </source>
</evidence>
<dbReference type="STRING" id="1108595.BKX93_18135"/>
<proteinExistence type="predicted"/>
<dbReference type="GeneID" id="68843124"/>
<evidence type="ECO:0000313" key="2">
    <source>
        <dbReference type="Proteomes" id="UP000178776"/>
    </source>
</evidence>
<dbReference type="InterPro" id="IPR052746">
    <property type="entry name" value="MlaB_ABC_Transporter"/>
</dbReference>
<gene>
    <name evidence="1" type="ORF">BKX93_18135</name>
</gene>
<accession>A0A1D9LKB3</accession>
<dbReference type="InterPro" id="IPR002645">
    <property type="entry name" value="STAS_dom"/>
</dbReference>
<organism evidence="1 2">
    <name type="scientific">Chromobacterium vaccinii</name>
    <dbReference type="NCBI Taxonomy" id="1108595"/>
    <lineage>
        <taxon>Bacteria</taxon>
        <taxon>Pseudomonadati</taxon>
        <taxon>Pseudomonadota</taxon>
        <taxon>Betaproteobacteria</taxon>
        <taxon>Neisseriales</taxon>
        <taxon>Chromobacteriaceae</taxon>
        <taxon>Chromobacterium</taxon>
    </lineage>
</organism>
<dbReference type="PANTHER" id="PTHR35849">
    <property type="entry name" value="BLR2341 PROTEIN"/>
    <property type="match status" value="1"/>
</dbReference>